<accession>A0A7X2P8K0</accession>
<evidence type="ECO:0000313" key="1">
    <source>
        <dbReference type="EMBL" id="MST81703.1"/>
    </source>
</evidence>
<keyword evidence="2" id="KW-1185">Reference proteome</keyword>
<dbReference type="Proteomes" id="UP000466864">
    <property type="component" value="Unassembled WGS sequence"/>
</dbReference>
<reference evidence="1 2" key="1">
    <citation type="submission" date="2019-08" db="EMBL/GenBank/DDBJ databases">
        <title>In-depth cultivation of the pig gut microbiome towards novel bacterial diversity and tailored functional studies.</title>
        <authorList>
            <person name="Wylensek D."/>
            <person name="Hitch T.C.A."/>
            <person name="Clavel T."/>
        </authorList>
    </citation>
    <scope>NUCLEOTIDE SEQUENCE [LARGE SCALE GENOMIC DNA]</scope>
    <source>
        <strain evidence="1 2">Oil+RF-744-WCA-WT-13</strain>
    </source>
</reference>
<comment type="caution">
    <text evidence="1">The sequence shown here is derived from an EMBL/GenBank/DDBJ whole genome shotgun (WGS) entry which is preliminary data.</text>
</comment>
<dbReference type="AlphaFoldDB" id="A0A7X2P8K0"/>
<proteinExistence type="predicted"/>
<organism evidence="1 2">
    <name type="scientific">Bilifractor porci</name>
    <dbReference type="NCBI Taxonomy" id="2606636"/>
    <lineage>
        <taxon>Bacteria</taxon>
        <taxon>Bacillati</taxon>
        <taxon>Bacillota</taxon>
        <taxon>Clostridia</taxon>
        <taxon>Lachnospirales</taxon>
        <taxon>Lachnospiraceae</taxon>
        <taxon>Bilifractor</taxon>
    </lineage>
</organism>
<gene>
    <name evidence="1" type="ORF">FYJ60_05180</name>
</gene>
<evidence type="ECO:0000313" key="2">
    <source>
        <dbReference type="Proteomes" id="UP000466864"/>
    </source>
</evidence>
<dbReference type="EMBL" id="VUMV01000003">
    <property type="protein sequence ID" value="MST81703.1"/>
    <property type="molecule type" value="Genomic_DNA"/>
</dbReference>
<protein>
    <submittedName>
        <fullName evidence="1">Uncharacterized protein</fullName>
    </submittedName>
</protein>
<dbReference type="RefSeq" id="WP_154457619.1">
    <property type="nucleotide sequence ID" value="NZ_VUMV01000003.1"/>
</dbReference>
<name>A0A7X2P8K0_9FIRM</name>
<sequence>MLNFEEELKKFTPCLDVENVEESIRNEDMSDLLDLFRQNRMEHAGEDRAEEAGRATESKE</sequence>